<dbReference type="PANTHER" id="PTHR13539:SF3">
    <property type="entry name" value="CALMODULIN-LYSINE N-METHYLTRANSFERASE"/>
    <property type="match status" value="1"/>
</dbReference>
<dbReference type="PANTHER" id="PTHR13539">
    <property type="entry name" value="CALMODULIN-LYSINE N-METHYLTRANSFERASE"/>
    <property type="match status" value="1"/>
</dbReference>
<name>A0A397B7V0_APHAT</name>
<dbReference type="GO" id="GO:0018025">
    <property type="term" value="F:calmodulin-lysine N-methyltransferase activity"/>
    <property type="evidence" value="ECO:0007669"/>
    <property type="project" value="UniProtKB-EC"/>
</dbReference>
<sequence>MADNTVRQAKTRWARLRSAIRKHVENSTTDPHPPSAVSMFSFYPVASTLLSDRPPFHRDYEWRRYPLPRPPHHLSLHARKEQCTISVHELAVQSVDNTGNIRTWPCEDLLWRVLIDKFPDTAPPRRVLELGAGMCGVAGLALACQLPATSISHVVVTDGNASCVENLRLNVEANIAQGHLRAHSVTAELLAWSRAMLPVAADPFDVVIASDCLFFESFHVDLVHTLCQVTRPRTGVIYLLQPSRGGSLERFVALAQEHFTVVVDIDFDAAVMAQHAHFLHDPQYIPSLHQPILVTLTWPSPL</sequence>
<evidence type="ECO:0000256" key="7">
    <source>
        <dbReference type="ARBA" id="ARBA00022679"/>
    </source>
</evidence>
<accession>A0A397B7V0</accession>
<dbReference type="Gene3D" id="3.40.50.150">
    <property type="entry name" value="Vaccinia Virus protein VP39"/>
    <property type="match status" value="1"/>
</dbReference>
<evidence type="ECO:0000256" key="5">
    <source>
        <dbReference type="ARBA" id="ARBA00022490"/>
    </source>
</evidence>
<dbReference type="AlphaFoldDB" id="A0A397B7V0"/>
<dbReference type="GO" id="GO:0032259">
    <property type="term" value="P:methylation"/>
    <property type="evidence" value="ECO:0007669"/>
    <property type="project" value="UniProtKB-KW"/>
</dbReference>
<organism evidence="9 10">
    <name type="scientific">Aphanomyces astaci</name>
    <name type="common">Crayfish plague agent</name>
    <dbReference type="NCBI Taxonomy" id="112090"/>
    <lineage>
        <taxon>Eukaryota</taxon>
        <taxon>Sar</taxon>
        <taxon>Stramenopiles</taxon>
        <taxon>Oomycota</taxon>
        <taxon>Saprolegniomycetes</taxon>
        <taxon>Saprolegniales</taxon>
        <taxon>Verrucalvaceae</taxon>
        <taxon>Aphanomyces</taxon>
    </lineage>
</organism>
<evidence type="ECO:0000256" key="1">
    <source>
        <dbReference type="ARBA" id="ARBA00004123"/>
    </source>
</evidence>
<dbReference type="GO" id="GO:0005634">
    <property type="term" value="C:nucleus"/>
    <property type="evidence" value="ECO:0007669"/>
    <property type="project" value="UniProtKB-SubCell"/>
</dbReference>
<dbReference type="CDD" id="cd02440">
    <property type="entry name" value="AdoMet_MTases"/>
    <property type="match status" value="1"/>
</dbReference>
<dbReference type="EMBL" id="QUSZ01004555">
    <property type="protein sequence ID" value="RHY13723.1"/>
    <property type="molecule type" value="Genomic_DNA"/>
</dbReference>
<dbReference type="GO" id="GO:0005737">
    <property type="term" value="C:cytoplasm"/>
    <property type="evidence" value="ECO:0007669"/>
    <property type="project" value="UniProtKB-SubCell"/>
</dbReference>
<evidence type="ECO:0000313" key="9">
    <source>
        <dbReference type="EMBL" id="RHY13723.1"/>
    </source>
</evidence>
<dbReference type="Pfam" id="PF10294">
    <property type="entry name" value="Methyltransf_16"/>
    <property type="match status" value="1"/>
</dbReference>
<comment type="subcellular location">
    <subcellularLocation>
        <location evidence="2">Cytoplasm</location>
    </subcellularLocation>
    <subcellularLocation>
        <location evidence="1">Nucleus</location>
    </subcellularLocation>
</comment>
<evidence type="ECO:0000256" key="2">
    <source>
        <dbReference type="ARBA" id="ARBA00004496"/>
    </source>
</evidence>
<evidence type="ECO:0000256" key="4">
    <source>
        <dbReference type="ARBA" id="ARBA00020594"/>
    </source>
</evidence>
<dbReference type="InterPro" id="IPR019410">
    <property type="entry name" value="Methyltransf_16"/>
</dbReference>
<evidence type="ECO:0000256" key="6">
    <source>
        <dbReference type="ARBA" id="ARBA00022603"/>
    </source>
</evidence>
<keyword evidence="5" id="KW-0963">Cytoplasm</keyword>
<comment type="caution">
    <text evidence="9">The sequence shown here is derived from an EMBL/GenBank/DDBJ whole genome shotgun (WGS) entry which is preliminary data.</text>
</comment>
<evidence type="ECO:0000313" key="10">
    <source>
        <dbReference type="Proteomes" id="UP000265427"/>
    </source>
</evidence>
<proteinExistence type="predicted"/>
<protein>
    <recommendedName>
        <fullName evidence="4">Calmodulin-lysine N-methyltransferase</fullName>
        <ecNumber evidence="3">2.1.1.60</ecNumber>
    </recommendedName>
</protein>
<dbReference type="InterPro" id="IPR029063">
    <property type="entry name" value="SAM-dependent_MTases_sf"/>
</dbReference>
<reference evidence="9 10" key="1">
    <citation type="submission" date="2018-08" db="EMBL/GenBank/DDBJ databases">
        <title>Aphanomyces genome sequencing and annotation.</title>
        <authorList>
            <person name="Minardi D."/>
            <person name="Oidtmann B."/>
            <person name="Van Der Giezen M."/>
            <person name="Studholme D.J."/>
        </authorList>
    </citation>
    <scope>NUCLEOTIDE SEQUENCE [LARGE SCALE GENOMIC DNA]</scope>
    <source>
        <strain evidence="9 10">Kv</strain>
    </source>
</reference>
<dbReference type="InterPro" id="IPR025800">
    <property type="entry name" value="CaM-Lys-N-MeTrfase"/>
</dbReference>
<dbReference type="EC" id="2.1.1.60" evidence="3"/>
<dbReference type="SUPFAM" id="SSF53335">
    <property type="entry name" value="S-adenosyl-L-methionine-dependent methyltransferases"/>
    <property type="match status" value="1"/>
</dbReference>
<keyword evidence="6" id="KW-0489">Methyltransferase</keyword>
<dbReference type="Proteomes" id="UP000265427">
    <property type="component" value="Unassembled WGS sequence"/>
</dbReference>
<evidence type="ECO:0000256" key="8">
    <source>
        <dbReference type="ARBA" id="ARBA00023242"/>
    </source>
</evidence>
<evidence type="ECO:0000256" key="3">
    <source>
        <dbReference type="ARBA" id="ARBA00011914"/>
    </source>
</evidence>
<gene>
    <name evidence="9" type="ORF">DYB36_004567</name>
</gene>
<dbReference type="VEuPathDB" id="FungiDB:H257_10934"/>
<keyword evidence="8" id="KW-0539">Nucleus</keyword>
<keyword evidence="7" id="KW-0808">Transferase</keyword>